<protein>
    <submittedName>
        <fullName evidence="2">Uncharacterized protein</fullName>
    </submittedName>
</protein>
<dbReference type="GO" id="GO:0005783">
    <property type="term" value="C:endoplasmic reticulum"/>
    <property type="evidence" value="ECO:0007669"/>
    <property type="project" value="TreeGrafter"/>
</dbReference>
<dbReference type="EMBL" id="JACGCI010000131">
    <property type="protein sequence ID" value="KAF6743958.1"/>
    <property type="molecule type" value="Genomic_DNA"/>
</dbReference>
<dbReference type="PANTHER" id="PTHR44140:SF2">
    <property type="entry name" value="LD25575P"/>
    <property type="match status" value="1"/>
</dbReference>
<name>A0A8H6LU57_9AGAR</name>
<proteinExistence type="predicted"/>
<comment type="caution">
    <text evidence="2">The sequence shown here is derived from an EMBL/GenBank/DDBJ whole genome shotgun (WGS) entry which is preliminary data.</text>
</comment>
<dbReference type="InterPro" id="IPR051727">
    <property type="entry name" value="DnaJ_C3_Co-chaperones"/>
</dbReference>
<feature type="non-terminal residue" evidence="2">
    <location>
        <position position="251"/>
    </location>
</feature>
<keyword evidence="3" id="KW-1185">Reference proteome</keyword>
<dbReference type="OrthoDB" id="1726119at2759"/>
<reference evidence="2 3" key="1">
    <citation type="submission" date="2020-07" db="EMBL/GenBank/DDBJ databases">
        <title>Comparative genomics of pyrophilous fungi reveals a link between fire events and developmental genes.</title>
        <authorList>
            <consortium name="DOE Joint Genome Institute"/>
            <person name="Steindorff A.S."/>
            <person name="Carver A."/>
            <person name="Calhoun S."/>
            <person name="Stillman K."/>
            <person name="Liu H."/>
            <person name="Lipzen A."/>
            <person name="Pangilinan J."/>
            <person name="Labutti K."/>
            <person name="Bruns T.D."/>
            <person name="Grigoriev I.V."/>
        </authorList>
    </citation>
    <scope>NUCLEOTIDE SEQUENCE [LARGE SCALE GENOMIC DNA]</scope>
    <source>
        <strain evidence="2 3">CBS 144469</strain>
    </source>
</reference>
<accession>A0A8H6LU57</accession>
<feature type="non-terminal residue" evidence="2">
    <location>
        <position position="1"/>
    </location>
</feature>
<evidence type="ECO:0000313" key="2">
    <source>
        <dbReference type="EMBL" id="KAF6743958.1"/>
    </source>
</evidence>
<dbReference type="GO" id="GO:0034975">
    <property type="term" value="P:protein folding in endoplasmic reticulum"/>
    <property type="evidence" value="ECO:0007669"/>
    <property type="project" value="TreeGrafter"/>
</dbReference>
<organism evidence="2 3">
    <name type="scientific">Ephemerocybe angulata</name>
    <dbReference type="NCBI Taxonomy" id="980116"/>
    <lineage>
        <taxon>Eukaryota</taxon>
        <taxon>Fungi</taxon>
        <taxon>Dikarya</taxon>
        <taxon>Basidiomycota</taxon>
        <taxon>Agaricomycotina</taxon>
        <taxon>Agaricomycetes</taxon>
        <taxon>Agaricomycetidae</taxon>
        <taxon>Agaricales</taxon>
        <taxon>Agaricineae</taxon>
        <taxon>Psathyrellaceae</taxon>
        <taxon>Ephemerocybe</taxon>
    </lineage>
</organism>
<dbReference type="GO" id="GO:0051787">
    <property type="term" value="F:misfolded protein binding"/>
    <property type="evidence" value="ECO:0007669"/>
    <property type="project" value="TreeGrafter"/>
</dbReference>
<dbReference type="AlphaFoldDB" id="A0A8H6LU57"/>
<dbReference type="PANTHER" id="PTHR44140">
    <property type="entry name" value="LD25575P"/>
    <property type="match status" value="1"/>
</dbReference>
<evidence type="ECO:0000313" key="3">
    <source>
        <dbReference type="Proteomes" id="UP000521943"/>
    </source>
</evidence>
<dbReference type="Proteomes" id="UP000521943">
    <property type="component" value="Unassembled WGS sequence"/>
</dbReference>
<feature type="region of interest" description="Disordered" evidence="1">
    <location>
        <begin position="85"/>
        <end position="109"/>
    </location>
</feature>
<sequence>CLHFDPNSKPCLALHRLSKKLDQFFAQLDDLLIKEDWKGTVKLLTGAGAKNELWKRWEEALAEHTKPEQLLPLVPESLLAGHVQSKKKAMPPVPLPDAAKTSPKRQPSQKRIAELLIRRRSFQSTISTEDQTFFKFRNGFAFEHFARAARAVQILHALGRHLTLLLSLHGCMEDVNGLVGKADSLLWSSSNNDGVWDEAVRLYEKAFEAGGQSDRAVNQKLGKAQRKVKISKQKDYYKIVGMSRDADAKMI</sequence>
<gene>
    <name evidence="2" type="ORF">DFP72DRAFT_769915</name>
</gene>
<dbReference type="GO" id="GO:0051087">
    <property type="term" value="F:protein-folding chaperone binding"/>
    <property type="evidence" value="ECO:0007669"/>
    <property type="project" value="TreeGrafter"/>
</dbReference>
<evidence type="ECO:0000256" key="1">
    <source>
        <dbReference type="SAM" id="MobiDB-lite"/>
    </source>
</evidence>